<sequence length="251" mass="26955">MTYRVLIIEHETDAGLGFFGEWLTGAGVTPEVVRPFLGEELPDGTLPHGLIVLGGSASAWDDEAYPWLPGIRDLIRRSVEASVPTLGICLGAQLMTLALGGRVERGAAGLEIGLRRIAPLPAAADDLLMGRLPAEPKVVHYHQDAMTALPEGSVPLATGDPYPNQAYRFGERAWAVQFHPEASPEVFADWMTVTGASLTAAGHDPRALDADVAAAGAELDATWRPFAEAFAAVVRDAPRHVREHRETARNR</sequence>
<dbReference type="EMBL" id="JACHBR010000001">
    <property type="protein sequence ID" value="MBB5629090.1"/>
    <property type="molecule type" value="Genomic_DNA"/>
</dbReference>
<keyword evidence="2" id="KW-0808">Transferase</keyword>
<dbReference type="Pfam" id="PF00117">
    <property type="entry name" value="GATase"/>
    <property type="match status" value="1"/>
</dbReference>
<dbReference type="InterPro" id="IPR044992">
    <property type="entry name" value="ChyE-like"/>
</dbReference>
<dbReference type="InterPro" id="IPR029062">
    <property type="entry name" value="Class_I_gatase-like"/>
</dbReference>
<dbReference type="PANTHER" id="PTHR42695:SF5">
    <property type="entry name" value="GLUTAMINE AMIDOTRANSFERASE YLR126C-RELATED"/>
    <property type="match status" value="1"/>
</dbReference>
<dbReference type="PROSITE" id="PS51273">
    <property type="entry name" value="GATASE_TYPE_1"/>
    <property type="match status" value="1"/>
</dbReference>
<proteinExistence type="predicted"/>
<dbReference type="RefSeq" id="WP_184613957.1">
    <property type="nucleotide sequence ID" value="NZ_BOOS01000001.1"/>
</dbReference>
<keyword evidence="2" id="KW-0315">Glutamine amidotransferase</keyword>
<reference evidence="2 3" key="1">
    <citation type="submission" date="2020-08" db="EMBL/GenBank/DDBJ databases">
        <title>Sequencing the genomes of 1000 actinobacteria strains.</title>
        <authorList>
            <person name="Klenk H.-P."/>
        </authorList>
    </citation>
    <scope>NUCLEOTIDE SEQUENCE [LARGE SCALE GENOMIC DNA]</scope>
    <source>
        <strain evidence="2 3">DSM 45790</strain>
    </source>
</reference>
<dbReference type="GO" id="GO:0005829">
    <property type="term" value="C:cytosol"/>
    <property type="evidence" value="ECO:0007669"/>
    <property type="project" value="TreeGrafter"/>
</dbReference>
<dbReference type="PANTHER" id="PTHR42695">
    <property type="entry name" value="GLUTAMINE AMIDOTRANSFERASE YLR126C-RELATED"/>
    <property type="match status" value="1"/>
</dbReference>
<name>A0A7W8Z866_9ACTN</name>
<dbReference type="SUPFAM" id="SSF52317">
    <property type="entry name" value="Class I glutamine amidotransferase-like"/>
    <property type="match status" value="1"/>
</dbReference>
<feature type="domain" description="Glutamine amidotransferase" evidence="1">
    <location>
        <begin position="45"/>
        <end position="186"/>
    </location>
</feature>
<evidence type="ECO:0000313" key="2">
    <source>
        <dbReference type="EMBL" id="MBB5629090.1"/>
    </source>
</evidence>
<evidence type="ECO:0000313" key="3">
    <source>
        <dbReference type="Proteomes" id="UP000588112"/>
    </source>
</evidence>
<dbReference type="InterPro" id="IPR017926">
    <property type="entry name" value="GATASE"/>
</dbReference>
<keyword evidence="3" id="KW-1185">Reference proteome</keyword>
<organism evidence="2 3">
    <name type="scientific">Sphaerisporangium krabiense</name>
    <dbReference type="NCBI Taxonomy" id="763782"/>
    <lineage>
        <taxon>Bacteria</taxon>
        <taxon>Bacillati</taxon>
        <taxon>Actinomycetota</taxon>
        <taxon>Actinomycetes</taxon>
        <taxon>Streptosporangiales</taxon>
        <taxon>Streptosporangiaceae</taxon>
        <taxon>Sphaerisporangium</taxon>
    </lineage>
</organism>
<dbReference type="Proteomes" id="UP000588112">
    <property type="component" value="Unassembled WGS sequence"/>
</dbReference>
<dbReference type="Gene3D" id="3.40.50.880">
    <property type="match status" value="1"/>
</dbReference>
<evidence type="ECO:0000259" key="1">
    <source>
        <dbReference type="Pfam" id="PF00117"/>
    </source>
</evidence>
<gene>
    <name evidence="2" type="ORF">BJ981_004789</name>
</gene>
<comment type="caution">
    <text evidence="2">The sequence shown here is derived from an EMBL/GenBank/DDBJ whole genome shotgun (WGS) entry which is preliminary data.</text>
</comment>
<accession>A0A7W8Z866</accession>
<protein>
    <submittedName>
        <fullName evidence="2">GMP synthase-like glutamine amidotransferase</fullName>
    </submittedName>
</protein>
<dbReference type="CDD" id="cd01741">
    <property type="entry name" value="GATase1_1"/>
    <property type="match status" value="1"/>
</dbReference>
<dbReference type="GO" id="GO:0016740">
    <property type="term" value="F:transferase activity"/>
    <property type="evidence" value="ECO:0007669"/>
    <property type="project" value="UniProtKB-KW"/>
</dbReference>
<dbReference type="AlphaFoldDB" id="A0A7W8Z866"/>